<comment type="caution">
    <text evidence="2">The sequence shown here is derived from an EMBL/GenBank/DDBJ whole genome shotgun (WGS) entry which is preliminary data.</text>
</comment>
<accession>A0A9D4IRT1</accession>
<evidence type="ECO:0000313" key="2">
    <source>
        <dbReference type="EMBL" id="KAH3782674.1"/>
    </source>
</evidence>
<evidence type="ECO:0000313" key="3">
    <source>
        <dbReference type="Proteomes" id="UP000828390"/>
    </source>
</evidence>
<feature type="region of interest" description="Disordered" evidence="1">
    <location>
        <begin position="1"/>
        <end position="31"/>
    </location>
</feature>
<gene>
    <name evidence="2" type="ORF">DPMN_160593</name>
</gene>
<dbReference type="AlphaFoldDB" id="A0A9D4IRT1"/>
<keyword evidence="3" id="KW-1185">Reference proteome</keyword>
<dbReference type="EMBL" id="JAIWYP010000008">
    <property type="protein sequence ID" value="KAH3782674.1"/>
    <property type="molecule type" value="Genomic_DNA"/>
</dbReference>
<reference evidence="2" key="2">
    <citation type="submission" date="2020-11" db="EMBL/GenBank/DDBJ databases">
        <authorList>
            <person name="McCartney M.A."/>
            <person name="Auch B."/>
            <person name="Kono T."/>
            <person name="Mallez S."/>
            <person name="Becker A."/>
            <person name="Gohl D.M."/>
            <person name="Silverstein K.A.T."/>
            <person name="Koren S."/>
            <person name="Bechman K.B."/>
            <person name="Herman A."/>
            <person name="Abrahante J.E."/>
            <person name="Garbe J."/>
        </authorList>
    </citation>
    <scope>NUCLEOTIDE SEQUENCE</scope>
    <source>
        <strain evidence="2">Duluth1</strain>
        <tissue evidence="2">Whole animal</tissue>
    </source>
</reference>
<sequence>MCQKDDAKKQRKSGNQRKSDVPKLSGVSRGCHPMRLHYKCDKTKVFPSRRLGIELQGLDYKMNCT</sequence>
<name>A0A9D4IRT1_DREPO</name>
<proteinExistence type="predicted"/>
<dbReference type="Proteomes" id="UP000828390">
    <property type="component" value="Unassembled WGS sequence"/>
</dbReference>
<evidence type="ECO:0000256" key="1">
    <source>
        <dbReference type="SAM" id="MobiDB-lite"/>
    </source>
</evidence>
<organism evidence="2 3">
    <name type="scientific">Dreissena polymorpha</name>
    <name type="common">Zebra mussel</name>
    <name type="synonym">Mytilus polymorpha</name>
    <dbReference type="NCBI Taxonomy" id="45954"/>
    <lineage>
        <taxon>Eukaryota</taxon>
        <taxon>Metazoa</taxon>
        <taxon>Spiralia</taxon>
        <taxon>Lophotrochozoa</taxon>
        <taxon>Mollusca</taxon>
        <taxon>Bivalvia</taxon>
        <taxon>Autobranchia</taxon>
        <taxon>Heteroconchia</taxon>
        <taxon>Euheterodonta</taxon>
        <taxon>Imparidentia</taxon>
        <taxon>Neoheterodontei</taxon>
        <taxon>Myida</taxon>
        <taxon>Dreissenoidea</taxon>
        <taxon>Dreissenidae</taxon>
        <taxon>Dreissena</taxon>
    </lineage>
</organism>
<reference evidence="2" key="1">
    <citation type="journal article" date="2019" name="bioRxiv">
        <title>The Genome of the Zebra Mussel, Dreissena polymorpha: A Resource for Invasive Species Research.</title>
        <authorList>
            <person name="McCartney M.A."/>
            <person name="Auch B."/>
            <person name="Kono T."/>
            <person name="Mallez S."/>
            <person name="Zhang Y."/>
            <person name="Obille A."/>
            <person name="Becker A."/>
            <person name="Abrahante J.E."/>
            <person name="Garbe J."/>
            <person name="Badalamenti J.P."/>
            <person name="Herman A."/>
            <person name="Mangelson H."/>
            <person name="Liachko I."/>
            <person name="Sullivan S."/>
            <person name="Sone E.D."/>
            <person name="Koren S."/>
            <person name="Silverstein K.A.T."/>
            <person name="Beckman K.B."/>
            <person name="Gohl D.M."/>
        </authorList>
    </citation>
    <scope>NUCLEOTIDE SEQUENCE</scope>
    <source>
        <strain evidence="2">Duluth1</strain>
        <tissue evidence="2">Whole animal</tissue>
    </source>
</reference>
<protein>
    <submittedName>
        <fullName evidence="2">Uncharacterized protein</fullName>
    </submittedName>
</protein>